<accession>A0A5C7WDC6</accession>
<reference evidence="1 2" key="1">
    <citation type="submission" date="2018-09" db="EMBL/GenBank/DDBJ databases">
        <title>Metagenome Assembled Genomes from an Advanced Water Purification Facility.</title>
        <authorList>
            <person name="Stamps B.W."/>
            <person name="Spear J.R."/>
        </authorList>
    </citation>
    <scope>NUCLEOTIDE SEQUENCE [LARGE SCALE GENOMIC DNA]</scope>
    <source>
        <strain evidence="1">Bin_52_1</strain>
    </source>
</reference>
<sequence>MRPENEMTPPGDNRQGHEDLHLEHGQYSQRTVQKTINHDVVTIVRDPARPLGKRFTRGRKKESTVTVSVGLAVQRHVPTAEAMAEVLREVSEDPNAALINAGFRGIPIGEEFVILSEKAMAEQLRLRTREERVGVHNFEHSGRQLKAACRIKENVTPSCWQLLDRDVDGQTPTEFGPAMDFDTWLGAVERLLPGVAAAPKVRTGSSSARVLQAGKPVGGGNGHLWVQIADASDAERLKAALVVRAAELGMAWRKLNKHGANGSLITIFDPSVFTVGRLVFCGKPTATDGLEVISQNVEVLDGETPVNTSLVVLPPDDEVRRITRKAGAEMSVRNGRDGSLAIDAYDLELATAIELEDHGLVTVGKAIELLNDSQDKLRCQTPFRDSESMAGVLRLGAADNRPCLFDVGTGITHWLCNDDFYLDFEDLDAQAFASVGARLEAAVGSTAPHAKVLAEVATLLVDVPQEKREASFEALLPNLEALGIDKTEAWQQVAVQTMPGVYQYDITLLLPEEFVVEGFISAGLTTIAGAPGVGKTSLLVPLAAIVAHLIDSPLQPVLRRKVVYFSEAPKQVATTLYGLHKMAAGAKSQAEFSRWFTLVESRRLPPKELAKLIQKAVRDNTVLFNGYPVAPLIVLDTSNATIDLENENDNAEVGRAIAALKENMGGSAIWLVAHTAKAMSRTDVSEMSARGAGAFAGDSNATAFVFREEGIPDKRYMAIGKHRFEADFRELEFSTSTATEYVRTPWGTEQRVTYRVGFPAASDAAKRAAAAAEVKEAKRLAAAEMKDLECTKRILEFVESAGAPCSKAEIEKGVMGNATHIRGLVQTLADAGSLVAAGTRKGHPLYSLPAGVDDLV</sequence>
<comment type="caution">
    <text evidence="1">The sequence shown here is derived from an EMBL/GenBank/DDBJ whole genome shotgun (WGS) entry which is preliminary data.</text>
</comment>
<dbReference type="Proteomes" id="UP000321110">
    <property type="component" value="Unassembled WGS sequence"/>
</dbReference>
<dbReference type="AlphaFoldDB" id="A0A5C7WDC6"/>
<gene>
    <name evidence="1" type="ORF">E6Q69_03575</name>
</gene>
<evidence type="ECO:0000313" key="2">
    <source>
        <dbReference type="Proteomes" id="UP000321110"/>
    </source>
</evidence>
<evidence type="ECO:0000313" key="1">
    <source>
        <dbReference type="EMBL" id="TXI34588.1"/>
    </source>
</evidence>
<dbReference type="InterPro" id="IPR027417">
    <property type="entry name" value="P-loop_NTPase"/>
</dbReference>
<proteinExistence type="predicted"/>
<dbReference type="Gene3D" id="3.40.50.300">
    <property type="entry name" value="P-loop containing nucleotide triphosphate hydrolases"/>
    <property type="match status" value="1"/>
</dbReference>
<dbReference type="Pfam" id="PF13481">
    <property type="entry name" value="AAA_25"/>
    <property type="match status" value="1"/>
</dbReference>
<name>A0A5C7WDC6_AQUAC</name>
<dbReference type="SUPFAM" id="SSF52540">
    <property type="entry name" value="P-loop containing nucleoside triphosphate hydrolases"/>
    <property type="match status" value="1"/>
</dbReference>
<organism evidence="1 2">
    <name type="scientific">Aquipseudomonas alcaligenes</name>
    <name type="common">Pseudomonas alcaligenes</name>
    <dbReference type="NCBI Taxonomy" id="43263"/>
    <lineage>
        <taxon>Bacteria</taxon>
        <taxon>Pseudomonadati</taxon>
        <taxon>Pseudomonadota</taxon>
        <taxon>Gammaproteobacteria</taxon>
        <taxon>Pseudomonadales</taxon>
        <taxon>Pseudomonadaceae</taxon>
        <taxon>Aquipseudomonas</taxon>
    </lineage>
</organism>
<dbReference type="EMBL" id="SSFO01000063">
    <property type="protein sequence ID" value="TXI34588.1"/>
    <property type="molecule type" value="Genomic_DNA"/>
</dbReference>
<protein>
    <submittedName>
        <fullName evidence="1">Uncharacterized protein</fullName>
    </submittedName>
</protein>